<gene>
    <name evidence="1" type="ORF">K3G42_029767</name>
</gene>
<protein>
    <submittedName>
        <fullName evidence="1">Uncharacterized protein</fullName>
    </submittedName>
</protein>
<evidence type="ECO:0000313" key="1">
    <source>
        <dbReference type="EMBL" id="KAH8000885.1"/>
    </source>
</evidence>
<dbReference type="Proteomes" id="UP000827872">
    <property type="component" value="Linkage Group LG05"/>
</dbReference>
<dbReference type="EMBL" id="CM037618">
    <property type="protein sequence ID" value="KAH8000885.1"/>
    <property type="molecule type" value="Genomic_DNA"/>
</dbReference>
<accession>A0ACB8F732</accession>
<reference evidence="1" key="1">
    <citation type="submission" date="2021-08" db="EMBL/GenBank/DDBJ databases">
        <title>The first chromosome-level gecko genome reveals the dynamic sex chromosomes of Neotropical dwarf geckos (Sphaerodactylidae: Sphaerodactylus).</title>
        <authorList>
            <person name="Pinto B.J."/>
            <person name="Keating S.E."/>
            <person name="Gamble T."/>
        </authorList>
    </citation>
    <scope>NUCLEOTIDE SEQUENCE</scope>
    <source>
        <strain evidence="1">TG3544</strain>
    </source>
</reference>
<evidence type="ECO:0000313" key="2">
    <source>
        <dbReference type="Proteomes" id="UP000827872"/>
    </source>
</evidence>
<comment type="caution">
    <text evidence="1">The sequence shown here is derived from an EMBL/GenBank/DDBJ whole genome shotgun (WGS) entry which is preliminary data.</text>
</comment>
<sequence>MQRSSGCRLPRRIRSQAWTYDFSLQRTSSTRSSSLAFWRLGVAPERSLVSEQRSSVSIVRWRPGAWGICDSSAGQTPSRREAWRRELCCCPIFLRRALGNNKTAFYMKKLRGRMDHFLRKHLAFFANFWNKFLPNSVPNSHSLDFLEPDLGSLNPTQDPMVPGPSSSLFGVLYDFTARSADELSVNRGDKVCVLKEEGEYVLARRLSGEQVVGYVPTNYISKINQEPVTQPA</sequence>
<organism evidence="1 2">
    <name type="scientific">Sphaerodactylus townsendi</name>
    <dbReference type="NCBI Taxonomy" id="933632"/>
    <lineage>
        <taxon>Eukaryota</taxon>
        <taxon>Metazoa</taxon>
        <taxon>Chordata</taxon>
        <taxon>Craniata</taxon>
        <taxon>Vertebrata</taxon>
        <taxon>Euteleostomi</taxon>
        <taxon>Lepidosauria</taxon>
        <taxon>Squamata</taxon>
        <taxon>Bifurcata</taxon>
        <taxon>Gekkota</taxon>
        <taxon>Sphaerodactylidae</taxon>
        <taxon>Sphaerodactylus</taxon>
    </lineage>
</organism>
<name>A0ACB8F732_9SAUR</name>
<keyword evidence="2" id="KW-1185">Reference proteome</keyword>
<proteinExistence type="predicted"/>